<dbReference type="EMBL" id="VYZI01000116">
    <property type="protein sequence ID" value="NWR72982.1"/>
    <property type="molecule type" value="Genomic_DNA"/>
</dbReference>
<dbReference type="InterPro" id="IPR013783">
    <property type="entry name" value="Ig-like_fold"/>
</dbReference>
<comment type="caution">
    <text evidence="1">The sequence shown here is derived from an EMBL/GenBank/DDBJ whole genome shotgun (WGS) entry which is preliminary data.</text>
</comment>
<dbReference type="Proteomes" id="UP000517892">
    <property type="component" value="Unassembled WGS sequence"/>
</dbReference>
<name>A0A7K4ZNG9_9AVES</name>
<protein>
    <submittedName>
        <fullName evidence="1">CFA47 protein</fullName>
    </submittedName>
</protein>
<reference evidence="1 2" key="1">
    <citation type="submission" date="2019-09" db="EMBL/GenBank/DDBJ databases">
        <title>Bird 10,000 Genomes (B10K) Project - Family phase.</title>
        <authorList>
            <person name="Zhang G."/>
        </authorList>
    </citation>
    <scope>NUCLEOTIDE SEQUENCE [LARGE SCALE GENOMIC DNA]</scope>
    <source>
        <strain evidence="1">B10K-DU-017-25</strain>
        <tissue evidence="1">Mixed tissue sample</tissue>
    </source>
</reference>
<dbReference type="GO" id="GO:0005929">
    <property type="term" value="C:cilium"/>
    <property type="evidence" value="ECO:0007669"/>
    <property type="project" value="TreeGrafter"/>
</dbReference>
<evidence type="ECO:0000313" key="2">
    <source>
        <dbReference type="Proteomes" id="UP000517892"/>
    </source>
</evidence>
<dbReference type="PANTHER" id="PTHR45912:SF3">
    <property type="entry name" value="CILIA- AND FLAGELLA-ASSOCIATED PROTEIN 47"/>
    <property type="match status" value="1"/>
</dbReference>
<dbReference type="AlphaFoldDB" id="A0A7K4ZNG9"/>
<proteinExistence type="predicted"/>
<dbReference type="Gene3D" id="2.60.40.10">
    <property type="entry name" value="Immunoglobulins"/>
    <property type="match status" value="4"/>
</dbReference>
<feature type="non-terminal residue" evidence="1">
    <location>
        <position position="1"/>
    </location>
</feature>
<dbReference type="OrthoDB" id="10060824at2759"/>
<evidence type="ECO:0000313" key="1">
    <source>
        <dbReference type="EMBL" id="NWR72982.1"/>
    </source>
</evidence>
<dbReference type="PANTHER" id="PTHR45912">
    <property type="entry name" value="CILIA- AND FLAGELLA-ASSOCIATED PROTEIN 47"/>
    <property type="match status" value="1"/>
</dbReference>
<dbReference type="GO" id="GO:0007288">
    <property type="term" value="P:sperm axoneme assembly"/>
    <property type="evidence" value="ECO:0007669"/>
    <property type="project" value="TreeGrafter"/>
</dbReference>
<feature type="non-terminal residue" evidence="1">
    <location>
        <position position="869"/>
    </location>
</feature>
<sequence length="869" mass="96740">QFHLIVENPEKPVAPGLQITAVVEYYPKSAENVEDRLLLLVEDKVVAIPLLGLIPSCYLETESAVNFGTVVANSKIISKDFSIANHGSSSGKFEISYNGVVLLNIGPMRGVVEPNSVKRVRVDICTDVPRVIKEVIKVELEGQGRTEVWVKAAVVEQSLKVLGVSCGNILECINFGPVYFGCSKNEQISLYNESPECVNWVAVLEDNAIGGEMGTDLQRSADAVLEDLSLINSTRDVDVSTLILCVPNQGTLLPYEKSLVTLCFSPRKFERGSGVKDSSLKQDYVLFLRFEAAGNNAGYLQALSDVKCPSHTELALTGSGVPIMLTFNPGPFIKFMNCFPGEKTHVVCTLKNESESLPVTFSFRKTAHFKIFPEKGKIREKSAKDVAFTFSPHQIGIFKVKQVVDIIDTILEKNNLPILKTKSIHQIYLSFIGVCKSKRKNIIFKINPGITPMISNATGQFVPNSTGRCTDSAPVAILRSTKTQIHTHQINRNFKSTALTAFPNDRAASIRPGEWNKTYRTIFTKTERYNYIDPEFTYTASERLSKEAHKEYYADLISSFRQHRLQRDATRQFFIYNDSVNIGLKPAEGLMSPKMSVTDLHKKKLDFKMLPLEENCLLTSGKLAAVDSKSSVKEIGNGLNAEPSSSQEKEDCSLTLTSKQLHQVLIGPSIIDFGDVCVYSTTTRKLHIINNLSVHIWIQIEMEIDQLKLTSPLSQVVPPLTKTHIPIVFKQKTPGIFKRSFTYTVNNQHPGHVLVTAKALSVELELSAKEVILNPIPGYLAGTEFRATVSIRNPRNHPAEFTWTPVFTERGTAFSIQPAKGFVEAYRDLECEVIWQPGFNTPEAGEFNLHVHKGKAVRLKCFVKVRIHT</sequence>
<organism evidence="1 2">
    <name type="scientific">Centropus unirufus</name>
    <dbReference type="NCBI Taxonomy" id="1118519"/>
    <lineage>
        <taxon>Eukaryota</taxon>
        <taxon>Metazoa</taxon>
        <taxon>Chordata</taxon>
        <taxon>Craniata</taxon>
        <taxon>Vertebrata</taxon>
        <taxon>Euteleostomi</taxon>
        <taxon>Archelosauria</taxon>
        <taxon>Archosauria</taxon>
        <taxon>Dinosauria</taxon>
        <taxon>Saurischia</taxon>
        <taxon>Theropoda</taxon>
        <taxon>Coelurosauria</taxon>
        <taxon>Aves</taxon>
        <taxon>Neognathae</taxon>
        <taxon>Neoaves</taxon>
        <taxon>Otidimorphae</taxon>
        <taxon>Cuculiformes</taxon>
        <taxon>Centropidae</taxon>
        <taxon>Centropus</taxon>
    </lineage>
</organism>
<gene>
    <name evidence="1" type="primary">Cfap47_0</name>
    <name evidence="1" type="ORF">CENUNI_R12395</name>
</gene>
<accession>A0A7K4ZNG9</accession>
<keyword evidence="2" id="KW-1185">Reference proteome</keyword>